<accession>A0ABR3TUK6</accession>
<dbReference type="PANTHER" id="PTHR48094:SF11">
    <property type="entry name" value="GLUTATHIONE-INDEPENDENT GLYOXALASE HSP31-RELATED"/>
    <property type="match status" value="1"/>
</dbReference>
<dbReference type="SUPFAM" id="SSF52317">
    <property type="entry name" value="Class I glutamine amidotransferase-like"/>
    <property type="match status" value="1"/>
</dbReference>
<evidence type="ECO:0000313" key="6">
    <source>
        <dbReference type="EMBL" id="KAL1644921.1"/>
    </source>
</evidence>
<keyword evidence="3" id="KW-0456">Lyase</keyword>
<keyword evidence="7" id="KW-1185">Reference proteome</keyword>
<evidence type="ECO:0000313" key="7">
    <source>
        <dbReference type="Proteomes" id="UP001521184"/>
    </source>
</evidence>
<comment type="similarity">
    <text evidence="4">Belongs to the peptidase C56 family. HSP31-like subfamily.</text>
</comment>
<dbReference type="Gene3D" id="3.40.50.880">
    <property type="match status" value="1"/>
</dbReference>
<proteinExistence type="inferred from homology"/>
<sequence length="250" mass="26868">MSPPRKALIAITSAHAPLYPDGKETGLFITEALHPFNVFKDAGFEVDLVSETGTYQPDWLSQQADWLPDEDRKVWEDHGSEFRSKLDKLLKPSDVDGKDYGIFFASAGHASLLDYPTARGLQALASRIFAAPNNGILATVCHGGAIFPGVLDPRTHRPVVAGKRVTGFTTEAEEEEGVLDTIEGWGRPTIEAAVAAVGATYVPPPTPWASFVVTDGRVVTGANPASARWTAEEAVKAFERVVLLMDGPAV</sequence>
<comment type="caution">
    <text evidence="6">The sequence shown here is derived from an EMBL/GenBank/DDBJ whole genome shotgun (WGS) entry which is preliminary data.</text>
</comment>
<gene>
    <name evidence="6" type="primary">HSP31</name>
    <name evidence="6" type="ORF">SLS58_003992</name>
</gene>
<organism evidence="6 7">
    <name type="scientific">Diplodia intermedia</name>
    <dbReference type="NCBI Taxonomy" id="856260"/>
    <lineage>
        <taxon>Eukaryota</taxon>
        <taxon>Fungi</taxon>
        <taxon>Dikarya</taxon>
        <taxon>Ascomycota</taxon>
        <taxon>Pezizomycotina</taxon>
        <taxon>Dothideomycetes</taxon>
        <taxon>Dothideomycetes incertae sedis</taxon>
        <taxon>Botryosphaeriales</taxon>
        <taxon>Botryosphaeriaceae</taxon>
        <taxon>Diplodia</taxon>
    </lineage>
</organism>
<evidence type="ECO:0000256" key="2">
    <source>
        <dbReference type="ARBA" id="ARBA00023016"/>
    </source>
</evidence>
<dbReference type="EMBL" id="JAKEKT020000021">
    <property type="protein sequence ID" value="KAL1644921.1"/>
    <property type="molecule type" value="Genomic_DNA"/>
</dbReference>
<keyword evidence="2 6" id="KW-0346">Stress response</keyword>
<comment type="catalytic activity">
    <reaction evidence="5">
        <text>methylglyoxal + H2O = (R)-lactate + H(+)</text>
        <dbReference type="Rhea" id="RHEA:27754"/>
        <dbReference type="ChEBI" id="CHEBI:15377"/>
        <dbReference type="ChEBI" id="CHEBI:15378"/>
        <dbReference type="ChEBI" id="CHEBI:16004"/>
        <dbReference type="ChEBI" id="CHEBI:17158"/>
        <dbReference type="EC" id="4.2.1.130"/>
    </reaction>
</comment>
<evidence type="ECO:0000256" key="4">
    <source>
        <dbReference type="ARBA" id="ARBA00038493"/>
    </source>
</evidence>
<evidence type="ECO:0000256" key="5">
    <source>
        <dbReference type="ARBA" id="ARBA00048082"/>
    </source>
</evidence>
<dbReference type="InterPro" id="IPR029062">
    <property type="entry name" value="Class_I_gatase-like"/>
</dbReference>
<dbReference type="Proteomes" id="UP001521184">
    <property type="component" value="Unassembled WGS sequence"/>
</dbReference>
<protein>
    <recommendedName>
        <fullName evidence="1">D-lactate dehydratase</fullName>
        <ecNumber evidence="1">4.2.1.130</ecNumber>
    </recommendedName>
</protein>
<reference evidence="6 7" key="1">
    <citation type="journal article" date="2023" name="Plant Dis.">
        <title>First Report of Diplodia intermedia Causing Canker and Dieback Diseases on Apple Trees in Canada.</title>
        <authorList>
            <person name="Ellouze W."/>
            <person name="Ilyukhin E."/>
            <person name="Sulman M."/>
            <person name="Ali S."/>
        </authorList>
    </citation>
    <scope>NUCLEOTIDE SEQUENCE [LARGE SCALE GENOMIC DNA]</scope>
    <source>
        <strain evidence="6 7">M45-28</strain>
    </source>
</reference>
<name>A0ABR3TUK6_9PEZI</name>
<dbReference type="EC" id="4.2.1.130" evidence="1"/>
<dbReference type="PANTHER" id="PTHR48094">
    <property type="entry name" value="PROTEIN/NUCLEIC ACID DEGLYCASE DJ-1-RELATED"/>
    <property type="match status" value="1"/>
</dbReference>
<dbReference type="InterPro" id="IPR050325">
    <property type="entry name" value="Prot/Nucl_acid_deglycase"/>
</dbReference>
<evidence type="ECO:0000256" key="3">
    <source>
        <dbReference type="ARBA" id="ARBA00023239"/>
    </source>
</evidence>
<evidence type="ECO:0000256" key="1">
    <source>
        <dbReference type="ARBA" id="ARBA00013134"/>
    </source>
</evidence>